<dbReference type="PRINTS" id="PR00038">
    <property type="entry name" value="HTHLUXR"/>
</dbReference>
<dbReference type="GO" id="GO:0006355">
    <property type="term" value="P:regulation of DNA-templated transcription"/>
    <property type="evidence" value="ECO:0007669"/>
    <property type="project" value="InterPro"/>
</dbReference>
<dbReference type="RefSeq" id="WP_253752513.1">
    <property type="nucleotide sequence ID" value="NZ_BAABKA010000027.1"/>
</dbReference>
<evidence type="ECO:0000256" key="1">
    <source>
        <dbReference type="SAM" id="MobiDB-lite"/>
    </source>
</evidence>
<dbReference type="EMBL" id="JAMZEB010000002">
    <property type="protein sequence ID" value="MCP2362091.1"/>
    <property type="molecule type" value="Genomic_DNA"/>
</dbReference>
<comment type="caution">
    <text evidence="3">The sequence shown here is derived from an EMBL/GenBank/DDBJ whole genome shotgun (WGS) entry which is preliminary data.</text>
</comment>
<dbReference type="CDD" id="cd06170">
    <property type="entry name" value="LuxR_C_like"/>
    <property type="match status" value="1"/>
</dbReference>
<protein>
    <submittedName>
        <fullName evidence="3">ATPase/DNA-binding CsgD family transcriptional regulator</fullName>
    </submittedName>
</protein>
<proteinExistence type="predicted"/>
<dbReference type="Pfam" id="PF00196">
    <property type="entry name" value="GerE"/>
    <property type="match status" value="1"/>
</dbReference>
<dbReference type="Gene3D" id="1.10.10.10">
    <property type="entry name" value="Winged helix-like DNA-binding domain superfamily/Winged helix DNA-binding domain"/>
    <property type="match status" value="1"/>
</dbReference>
<accession>A0A9X2GNC3</accession>
<keyword evidence="4" id="KW-1185">Reference proteome</keyword>
<dbReference type="PANTHER" id="PTHR47691:SF3">
    <property type="entry name" value="HTH-TYPE TRANSCRIPTIONAL REGULATOR RV0890C-RELATED"/>
    <property type="match status" value="1"/>
</dbReference>
<feature type="compositionally biased region" description="Gly residues" evidence="1">
    <location>
        <begin position="678"/>
        <end position="698"/>
    </location>
</feature>
<evidence type="ECO:0000313" key="4">
    <source>
        <dbReference type="Proteomes" id="UP001139648"/>
    </source>
</evidence>
<dbReference type="Pfam" id="PF25872">
    <property type="entry name" value="HTH_77"/>
    <property type="match status" value="1"/>
</dbReference>
<dbReference type="InterPro" id="IPR058852">
    <property type="entry name" value="HTH_77"/>
</dbReference>
<feature type="domain" description="HTH luxR-type" evidence="2">
    <location>
        <begin position="1"/>
        <end position="65"/>
    </location>
</feature>
<dbReference type="Proteomes" id="UP001139648">
    <property type="component" value="Unassembled WGS sequence"/>
</dbReference>
<reference evidence="3" key="1">
    <citation type="submission" date="2022-06" db="EMBL/GenBank/DDBJ databases">
        <title>Sequencing the genomes of 1000 actinobacteria strains.</title>
        <authorList>
            <person name="Klenk H.-P."/>
        </authorList>
    </citation>
    <scope>NUCLEOTIDE SEQUENCE</scope>
    <source>
        <strain evidence="3">DSM 46694</strain>
    </source>
</reference>
<dbReference type="SMART" id="SM00421">
    <property type="entry name" value="HTH_LUXR"/>
    <property type="match status" value="1"/>
</dbReference>
<dbReference type="InterPro" id="IPR027417">
    <property type="entry name" value="P-loop_NTPase"/>
</dbReference>
<gene>
    <name evidence="3" type="ORF">HD597_009111</name>
</gene>
<name>A0A9X2GNC3_9ACTN</name>
<dbReference type="InterPro" id="IPR000792">
    <property type="entry name" value="Tscrpt_reg_LuxR_C"/>
</dbReference>
<organism evidence="3 4">
    <name type="scientific">Nonomuraea thailandensis</name>
    <dbReference type="NCBI Taxonomy" id="1188745"/>
    <lineage>
        <taxon>Bacteria</taxon>
        <taxon>Bacillati</taxon>
        <taxon>Actinomycetota</taxon>
        <taxon>Actinomycetes</taxon>
        <taxon>Streptosporangiales</taxon>
        <taxon>Streptosporangiaceae</taxon>
        <taxon>Nonomuraea</taxon>
    </lineage>
</organism>
<dbReference type="AlphaFoldDB" id="A0A9X2GNC3"/>
<dbReference type="PANTHER" id="PTHR47691">
    <property type="entry name" value="REGULATOR-RELATED"/>
    <property type="match status" value="1"/>
</dbReference>
<feature type="compositionally biased region" description="Gly residues" evidence="1">
    <location>
        <begin position="617"/>
        <end position="637"/>
    </location>
</feature>
<dbReference type="Gene3D" id="3.40.50.300">
    <property type="entry name" value="P-loop containing nucleotide triphosphate hydrolases"/>
    <property type="match status" value="1"/>
</dbReference>
<dbReference type="GO" id="GO:0003677">
    <property type="term" value="F:DNA binding"/>
    <property type="evidence" value="ECO:0007669"/>
    <property type="project" value="InterPro"/>
</dbReference>
<dbReference type="PROSITE" id="PS50043">
    <property type="entry name" value="HTH_LUXR_2"/>
    <property type="match status" value="1"/>
</dbReference>
<dbReference type="InterPro" id="IPR036388">
    <property type="entry name" value="WH-like_DNA-bd_sf"/>
</dbReference>
<sequence length="1026" mass="106219">MLAAVDISPREAEVLELVGAHLSNAEIAARLCISVRTVESHVSSLLRKLDVPDRRALAQRAPEPAGGAASPHPAPVLPSLLTSFIGRASERAELAELMRAHRQVTAAGPGGVGKTRLALAVAAQAAGDHSDGVWFVDLVPVTDPGMVATAVAGALGLGEQPGRDMTESVVAALADRHALLVLDNCEQVADGVALFLERLLAACPRVTVLATSRARLMVPFERVYPVPPLSLPAEGGSDAVTLFMERAAAVGWPLDPALRDQVAAICERLDGMALAIELAAARYPTLGLDGITAALSHPLRMLTGGSRADQRHRSVRAALDWSHALLEPDDRALLRRVSVFAAPFTAAAAAEVTGDDEGLVIDGLARLAEQSLLVVSASPGGTEYRALETIRQYGRERLTEAGELADIRSRHLRWCLAKAAGLAVVREDWRAAFDLVANDLRAALAWAADQAEHRAEAYELARHLAGLTFTRNLVGESQRRHEQAAALAEDPGSAAPALRHAAVVAGCRMRGDDMFRLRRAAADAARRSGDTAGAAADLAVAAIATFRFSTIFVRLPEPEEVLGLIDEARELAGDDPAARAAVATAEAGWTLNAAVTAGGQEPGEAGDGGRGRDDGADGGGTRGDAVGGGPVRGGAGPAGQSLGEAAVDAGPVPGGEAAAGQMPGGGSVPGGEAVAGQMPGGGSVPGDPGVGGGQGGPDGSVPETIARAERAVELTHRTGDPLAESTALDVLTGALSWAGDTYAAAATTQRRITLLTSAPATPAATHELIEALGEAAEAGLGTGDLPAARRWARQLTEHPLLAEVGHRATNWLLVADALAGNVDQVLAGSVRFLDSWHRAGSPAQSYLGRAMAAVAMVHGLRDDHDAQRAWQEALNQLGPLPAHAYGYGAIFDAMLLLHRGQATQALERMAPEPGQVWKWVTWIWHHWYVALRTEAAVLAGSPDARDHVTQTRAIVAGNPVAGAIVERAAALLDGDGQALLATADAFEAAGCRYQSARTLVLVGGDHAERGATILADLGLAPMSPHR</sequence>
<dbReference type="InterPro" id="IPR016032">
    <property type="entry name" value="Sig_transdc_resp-reg_C-effctor"/>
</dbReference>
<feature type="compositionally biased region" description="Low complexity" evidence="1">
    <location>
        <begin position="643"/>
        <end position="661"/>
    </location>
</feature>
<dbReference type="SUPFAM" id="SSF52540">
    <property type="entry name" value="P-loop containing nucleoside triphosphate hydrolases"/>
    <property type="match status" value="1"/>
</dbReference>
<evidence type="ECO:0000259" key="2">
    <source>
        <dbReference type="PROSITE" id="PS50043"/>
    </source>
</evidence>
<dbReference type="SUPFAM" id="SSF46894">
    <property type="entry name" value="C-terminal effector domain of the bipartite response regulators"/>
    <property type="match status" value="1"/>
</dbReference>
<evidence type="ECO:0000313" key="3">
    <source>
        <dbReference type="EMBL" id="MCP2362091.1"/>
    </source>
</evidence>
<feature type="region of interest" description="Disordered" evidence="1">
    <location>
        <begin position="597"/>
        <end position="702"/>
    </location>
</feature>